<dbReference type="EMBL" id="SMKZ01000047">
    <property type="protein sequence ID" value="TDE00679.1"/>
    <property type="molecule type" value="Genomic_DNA"/>
</dbReference>
<dbReference type="InterPro" id="IPR050171">
    <property type="entry name" value="MFS_Transporters"/>
</dbReference>
<evidence type="ECO:0000256" key="3">
    <source>
        <dbReference type="ARBA" id="ARBA00022475"/>
    </source>
</evidence>
<feature type="transmembrane region" description="Helical" evidence="8">
    <location>
        <begin position="64"/>
        <end position="87"/>
    </location>
</feature>
<evidence type="ECO:0000256" key="2">
    <source>
        <dbReference type="ARBA" id="ARBA00022448"/>
    </source>
</evidence>
<dbReference type="InParanoid" id="A0A4R5CK54"/>
<keyword evidence="10" id="KW-1185">Reference proteome</keyword>
<keyword evidence="6 8" id="KW-0472">Membrane</keyword>
<evidence type="ECO:0000313" key="9">
    <source>
        <dbReference type="EMBL" id="TDE00679.1"/>
    </source>
</evidence>
<dbReference type="AlphaFoldDB" id="A0A4R5CK54"/>
<feature type="region of interest" description="Disordered" evidence="7">
    <location>
        <begin position="1"/>
        <end position="29"/>
    </location>
</feature>
<keyword evidence="4 8" id="KW-0812">Transmembrane</keyword>
<evidence type="ECO:0000256" key="1">
    <source>
        <dbReference type="ARBA" id="ARBA00004651"/>
    </source>
</evidence>
<name>A0A4R5CK54_9ACTN</name>
<dbReference type="SUPFAM" id="SSF103473">
    <property type="entry name" value="MFS general substrate transporter"/>
    <property type="match status" value="1"/>
</dbReference>
<evidence type="ECO:0000313" key="10">
    <source>
        <dbReference type="Proteomes" id="UP000294739"/>
    </source>
</evidence>
<dbReference type="InterPro" id="IPR036259">
    <property type="entry name" value="MFS_trans_sf"/>
</dbReference>
<dbReference type="Pfam" id="PF07690">
    <property type="entry name" value="MFS_1"/>
    <property type="match status" value="1"/>
</dbReference>
<feature type="transmembrane region" description="Helical" evidence="8">
    <location>
        <begin position="99"/>
        <end position="124"/>
    </location>
</feature>
<evidence type="ECO:0000256" key="7">
    <source>
        <dbReference type="SAM" id="MobiDB-lite"/>
    </source>
</evidence>
<comment type="caution">
    <text evidence="9">The sequence shown here is derived from an EMBL/GenBank/DDBJ whole genome shotgun (WGS) entry which is preliminary data.</text>
</comment>
<dbReference type="GO" id="GO:0005886">
    <property type="term" value="C:plasma membrane"/>
    <property type="evidence" value="ECO:0007669"/>
    <property type="project" value="UniProtKB-SubCell"/>
</dbReference>
<evidence type="ECO:0000256" key="4">
    <source>
        <dbReference type="ARBA" id="ARBA00022692"/>
    </source>
</evidence>
<sequence>MARPVPGGDRSGPGDQARHPGALGPPAPVSRADTGRSIATIIAFGLALGASTVTFPLLALDAGISAPVVGALAAVSGASQLTSRLALPWLLERVPDRALIVSACVAMALSGATLLVSTAFAAFVGAQLLQGLARALFWTSSQTHAVRSPGTPIRRLAQVHSSGHVGSLAGPAAAGALLALSPHLALGLVVAAAVAGMVTGSLLVRRAPYARRPRGTRRSRLWRRRTVALGCWTSFCAGGWRGILDAFVPVVLATAGLSTATIGWLVAVAEGAVVVVAVALARYGREPFGQLVRFGAMAVLAGATVLPAVAGQPVLAGVALAVAGAGAGLAGSVGPAMVNASVHERDQGMAIALTGTYRAAARLATPAVLATAGGLVGVPLAIALTAAGMVAPVLGLGVVSRRPG</sequence>
<protein>
    <submittedName>
        <fullName evidence="9">MFS transporter</fullName>
    </submittedName>
</protein>
<feature type="transmembrane region" description="Helical" evidence="8">
    <location>
        <begin position="225"/>
        <end position="244"/>
    </location>
</feature>
<evidence type="ECO:0000256" key="8">
    <source>
        <dbReference type="SAM" id="Phobius"/>
    </source>
</evidence>
<reference evidence="9 10" key="1">
    <citation type="submission" date="2019-03" db="EMBL/GenBank/DDBJ databases">
        <title>Draft genome sequences of novel Actinobacteria.</title>
        <authorList>
            <person name="Sahin N."/>
            <person name="Ay H."/>
            <person name="Saygin H."/>
        </authorList>
    </citation>
    <scope>NUCLEOTIDE SEQUENCE [LARGE SCALE GENOMIC DNA]</scope>
    <source>
        <strain evidence="9 10">5K138</strain>
    </source>
</reference>
<feature type="transmembrane region" description="Helical" evidence="8">
    <location>
        <begin position="316"/>
        <end position="338"/>
    </location>
</feature>
<proteinExistence type="predicted"/>
<feature type="transmembrane region" description="Helical" evidence="8">
    <location>
        <begin position="184"/>
        <end position="204"/>
    </location>
</feature>
<dbReference type="PANTHER" id="PTHR23517">
    <property type="entry name" value="RESISTANCE PROTEIN MDTM, PUTATIVE-RELATED-RELATED"/>
    <property type="match status" value="1"/>
</dbReference>
<gene>
    <name evidence="9" type="ORF">E1269_24775</name>
</gene>
<keyword evidence="5 8" id="KW-1133">Transmembrane helix</keyword>
<keyword evidence="2" id="KW-0813">Transport</keyword>
<feature type="transmembrane region" description="Helical" evidence="8">
    <location>
        <begin position="291"/>
        <end position="310"/>
    </location>
</feature>
<dbReference type="Gene3D" id="1.20.1250.20">
    <property type="entry name" value="MFS general substrate transporter like domains"/>
    <property type="match status" value="1"/>
</dbReference>
<organism evidence="9 10">
    <name type="scientific">Jiangella asiatica</name>
    <dbReference type="NCBI Taxonomy" id="2530372"/>
    <lineage>
        <taxon>Bacteria</taxon>
        <taxon>Bacillati</taxon>
        <taxon>Actinomycetota</taxon>
        <taxon>Actinomycetes</taxon>
        <taxon>Jiangellales</taxon>
        <taxon>Jiangellaceae</taxon>
        <taxon>Jiangella</taxon>
    </lineage>
</organism>
<evidence type="ECO:0000256" key="6">
    <source>
        <dbReference type="ARBA" id="ARBA00023136"/>
    </source>
</evidence>
<keyword evidence="3" id="KW-1003">Cell membrane</keyword>
<feature type="transmembrane region" description="Helical" evidence="8">
    <location>
        <begin position="250"/>
        <end position="279"/>
    </location>
</feature>
<dbReference type="GO" id="GO:0022857">
    <property type="term" value="F:transmembrane transporter activity"/>
    <property type="evidence" value="ECO:0007669"/>
    <property type="project" value="InterPro"/>
</dbReference>
<dbReference type="InterPro" id="IPR011701">
    <property type="entry name" value="MFS"/>
</dbReference>
<dbReference type="PANTHER" id="PTHR23517:SF3">
    <property type="entry name" value="INTEGRAL MEMBRANE TRANSPORT PROTEIN"/>
    <property type="match status" value="1"/>
</dbReference>
<dbReference type="Proteomes" id="UP000294739">
    <property type="component" value="Unassembled WGS sequence"/>
</dbReference>
<feature type="transmembrane region" description="Helical" evidence="8">
    <location>
        <begin position="38"/>
        <end position="58"/>
    </location>
</feature>
<accession>A0A4R5CK54</accession>
<comment type="subcellular location">
    <subcellularLocation>
        <location evidence="1">Cell membrane</location>
        <topology evidence="1">Multi-pass membrane protein</topology>
    </subcellularLocation>
</comment>
<dbReference type="OrthoDB" id="4920921at2"/>
<evidence type="ECO:0000256" key="5">
    <source>
        <dbReference type="ARBA" id="ARBA00022989"/>
    </source>
</evidence>